<dbReference type="RefSeq" id="XP_014669495.1">
    <property type="nucleotide sequence ID" value="XM_014814009.1"/>
</dbReference>
<sequence>MLEVQVAPEEITVSQHHPVSSYTSCFGLPYQDHNYGAPPPPTPPASPTPMVEPVEEVVKAKVEKVRFLGDERTQLMPAPPRGDDNDGDRHRAAADSHATANILDAIDTVVKKAMI</sequence>
<keyword evidence="2" id="KW-1185">Reference proteome</keyword>
<evidence type="ECO:0000256" key="1">
    <source>
        <dbReference type="SAM" id="MobiDB-lite"/>
    </source>
</evidence>
<dbReference type="GeneID" id="106810603"/>
<proteinExistence type="predicted"/>
<accession>A0ABM1EBC4</accession>
<reference evidence="3" key="1">
    <citation type="submission" date="2025-08" db="UniProtKB">
        <authorList>
            <consortium name="RefSeq"/>
        </authorList>
    </citation>
    <scope>IDENTIFICATION</scope>
</reference>
<organism evidence="2 3">
    <name type="scientific">Priapulus caudatus</name>
    <name type="common">Priapulid worm</name>
    <dbReference type="NCBI Taxonomy" id="37621"/>
    <lineage>
        <taxon>Eukaryota</taxon>
        <taxon>Metazoa</taxon>
        <taxon>Ecdysozoa</taxon>
        <taxon>Scalidophora</taxon>
        <taxon>Priapulida</taxon>
        <taxon>Priapulimorpha</taxon>
        <taxon>Priapulimorphida</taxon>
        <taxon>Priapulidae</taxon>
        <taxon>Priapulus</taxon>
    </lineage>
</organism>
<feature type="region of interest" description="Disordered" evidence="1">
    <location>
        <begin position="70"/>
        <end position="94"/>
    </location>
</feature>
<gene>
    <name evidence="3" type="primary">LOC106810603</name>
</gene>
<evidence type="ECO:0000313" key="3">
    <source>
        <dbReference type="RefSeq" id="XP_014669495.1"/>
    </source>
</evidence>
<evidence type="ECO:0000313" key="2">
    <source>
        <dbReference type="Proteomes" id="UP000695022"/>
    </source>
</evidence>
<dbReference type="Proteomes" id="UP000695022">
    <property type="component" value="Unplaced"/>
</dbReference>
<protein>
    <submittedName>
        <fullName evidence="3">Uncharacterized protein LOC106810603</fullName>
    </submittedName>
</protein>
<name>A0ABM1EBC4_PRICU</name>
<feature type="compositionally biased region" description="Basic and acidic residues" evidence="1">
    <location>
        <begin position="81"/>
        <end position="94"/>
    </location>
</feature>